<keyword evidence="2" id="KW-1185">Reference proteome</keyword>
<name>A0A1M6F602_9BACT</name>
<organism evidence="1 2">
    <name type="scientific">Hymenobacter daecheongensis DSM 21074</name>
    <dbReference type="NCBI Taxonomy" id="1121955"/>
    <lineage>
        <taxon>Bacteria</taxon>
        <taxon>Pseudomonadati</taxon>
        <taxon>Bacteroidota</taxon>
        <taxon>Cytophagia</taxon>
        <taxon>Cytophagales</taxon>
        <taxon>Hymenobacteraceae</taxon>
        <taxon>Hymenobacter</taxon>
    </lineage>
</organism>
<proteinExistence type="predicted"/>
<accession>A0A1M6F602</accession>
<sequence length="305" mass="34207">MPIAPSAVSVSASASVVSSVAPPLAQQVLRDETLTPENPAAYNLYLTAGPAGLRVGVADVRRNKFVVLEDYAATPATSLAGQFRALAAQHDLVGQPGWNSVRLAVQNRAFTLLPAPLFRAGDEAAYLRLHHRLDSAHETVQHYRHSTLETVSVFAAEKALTDWFLALYPAGKLVHQTSALLEGVMHQSEQAAARRVYLSISQQDLTIVAVRDKRVEFCNVFAFTSAEDLIYYTILVMQELQLNPDQDPVIVWGDLTHDSELFTILRKYIRHIRFGNRPFDLAYSYRLNEVFEYRYFELYALHLCE</sequence>
<dbReference type="AlphaFoldDB" id="A0A1M6F602"/>
<gene>
    <name evidence="1" type="ORF">SAMN02745146_1948</name>
</gene>
<reference evidence="1 2" key="1">
    <citation type="submission" date="2016-11" db="EMBL/GenBank/DDBJ databases">
        <authorList>
            <person name="Jaros S."/>
            <person name="Januszkiewicz K."/>
            <person name="Wedrychowicz H."/>
        </authorList>
    </citation>
    <scope>NUCLEOTIDE SEQUENCE [LARGE SCALE GENOMIC DNA]</scope>
    <source>
        <strain evidence="1 2">DSM 21074</strain>
    </source>
</reference>
<evidence type="ECO:0008006" key="3">
    <source>
        <dbReference type="Google" id="ProtNLM"/>
    </source>
</evidence>
<dbReference type="EMBL" id="FQYN01000003">
    <property type="protein sequence ID" value="SHI93101.1"/>
    <property type="molecule type" value="Genomic_DNA"/>
</dbReference>
<evidence type="ECO:0000313" key="2">
    <source>
        <dbReference type="Proteomes" id="UP000184418"/>
    </source>
</evidence>
<dbReference type="Gene3D" id="3.30.420.260">
    <property type="match status" value="1"/>
</dbReference>
<protein>
    <recommendedName>
        <fullName evidence="3">DUF3822 domain-containing protein</fullName>
    </recommendedName>
</protein>
<dbReference type="CDD" id="cd24013">
    <property type="entry name" value="ASKHA_ATPase_BT3980-like"/>
    <property type="match status" value="1"/>
</dbReference>
<dbReference type="Gene3D" id="3.30.420.250">
    <property type="match status" value="1"/>
</dbReference>
<dbReference type="Pfam" id="PF12864">
    <property type="entry name" value="DUF3822"/>
    <property type="match status" value="1"/>
</dbReference>
<dbReference type="Proteomes" id="UP000184418">
    <property type="component" value="Unassembled WGS sequence"/>
</dbReference>
<dbReference type="InterPro" id="IPR024213">
    <property type="entry name" value="DUF3822"/>
</dbReference>
<evidence type="ECO:0000313" key="1">
    <source>
        <dbReference type="EMBL" id="SHI93101.1"/>
    </source>
</evidence>
<dbReference type="STRING" id="1121955.SAMN02745146_1948"/>